<keyword evidence="2" id="KW-1185">Reference proteome</keyword>
<gene>
    <name evidence="1" type="ORF">CEXT_794541</name>
</gene>
<protein>
    <submittedName>
        <fullName evidence="1">Uncharacterized protein</fullName>
    </submittedName>
</protein>
<proteinExistence type="predicted"/>
<dbReference type="AlphaFoldDB" id="A0AAV4WLF6"/>
<sequence length="189" mass="20836">MSPLACLTTIPPQNPFPTSFHVLHSIVENKPSQANPFIRFLSERDFLFATTLSLPHSSPPPQRKRHCCCCCTICPRDKGTVPARRESDLRLPSCKLATVAASGAPGSVISLATVLFAQGVRLSRRALRLAPATKLPLGSPGGEGGFSPHVSFAGWRNRLEFVIGWDGYRKEYWENDFWGREGKGGIVWF</sequence>
<comment type="caution">
    <text evidence="1">The sequence shown here is derived from an EMBL/GenBank/DDBJ whole genome shotgun (WGS) entry which is preliminary data.</text>
</comment>
<evidence type="ECO:0000313" key="1">
    <source>
        <dbReference type="EMBL" id="GIY83517.1"/>
    </source>
</evidence>
<accession>A0AAV4WLF6</accession>
<evidence type="ECO:0000313" key="2">
    <source>
        <dbReference type="Proteomes" id="UP001054945"/>
    </source>
</evidence>
<dbReference type="EMBL" id="BPLR01016394">
    <property type="protein sequence ID" value="GIY83517.1"/>
    <property type="molecule type" value="Genomic_DNA"/>
</dbReference>
<dbReference type="Proteomes" id="UP001054945">
    <property type="component" value="Unassembled WGS sequence"/>
</dbReference>
<organism evidence="1 2">
    <name type="scientific">Caerostris extrusa</name>
    <name type="common">Bark spider</name>
    <name type="synonym">Caerostris bankana</name>
    <dbReference type="NCBI Taxonomy" id="172846"/>
    <lineage>
        <taxon>Eukaryota</taxon>
        <taxon>Metazoa</taxon>
        <taxon>Ecdysozoa</taxon>
        <taxon>Arthropoda</taxon>
        <taxon>Chelicerata</taxon>
        <taxon>Arachnida</taxon>
        <taxon>Araneae</taxon>
        <taxon>Araneomorphae</taxon>
        <taxon>Entelegynae</taxon>
        <taxon>Araneoidea</taxon>
        <taxon>Araneidae</taxon>
        <taxon>Caerostris</taxon>
    </lineage>
</organism>
<reference evidence="1 2" key="1">
    <citation type="submission" date="2021-06" db="EMBL/GenBank/DDBJ databases">
        <title>Caerostris extrusa draft genome.</title>
        <authorList>
            <person name="Kono N."/>
            <person name="Arakawa K."/>
        </authorList>
    </citation>
    <scope>NUCLEOTIDE SEQUENCE [LARGE SCALE GENOMIC DNA]</scope>
</reference>
<name>A0AAV4WLF6_CAEEX</name>